<dbReference type="STRING" id="867902.Ornrh_0983"/>
<dbReference type="eggNOG" id="COG5492">
    <property type="taxonomic scope" value="Bacteria"/>
</dbReference>
<keyword evidence="1" id="KW-0732">Signal</keyword>
<gene>
    <name evidence="2" type="ordered locus">Ornrh_0983</name>
</gene>
<dbReference type="PATRIC" id="fig|867902.3.peg.971"/>
<reference evidence="2 3" key="1">
    <citation type="submission" date="2012-06" db="EMBL/GenBank/DDBJ databases">
        <title>The complete genome of Ornithobacterium rhinotracheale DSM 15997.</title>
        <authorList>
            <consortium name="US DOE Joint Genome Institute (JGI-PGF)"/>
            <person name="Lucas S."/>
            <person name="Copeland A."/>
            <person name="Lapidus A."/>
            <person name="Goodwin L."/>
            <person name="Pitluck S."/>
            <person name="Peters L."/>
            <person name="Mikhailova N."/>
            <person name="Teshima H."/>
            <person name="Kyrpides N."/>
            <person name="Mavromatis K."/>
            <person name="Pagani I."/>
            <person name="Ivanova N."/>
            <person name="Ovchinnikova G."/>
            <person name="Zeytun A."/>
            <person name="Detter J.C."/>
            <person name="Han C."/>
            <person name="Land M."/>
            <person name="Hauser L."/>
            <person name="Markowitz V."/>
            <person name="Cheng J.-F."/>
            <person name="Hugenholtz P."/>
            <person name="Woyke T."/>
            <person name="Wu D."/>
            <person name="Lang E."/>
            <person name="Kopitz M."/>
            <person name="Brambilla E."/>
            <person name="Klenk H.-P."/>
            <person name="Eisen J.A."/>
        </authorList>
    </citation>
    <scope>NUCLEOTIDE SEQUENCE [LARGE SCALE GENOMIC DNA]</scope>
    <source>
        <strain evidence="3">ATCC 51463 / DSM 15997 / CCUG 23171 / LMG 9086</strain>
    </source>
</reference>
<proteinExistence type="predicted"/>
<dbReference type="EMBL" id="CP003283">
    <property type="protein sequence ID" value="AFL97175.1"/>
    <property type="molecule type" value="Genomic_DNA"/>
</dbReference>
<evidence type="ECO:0000313" key="2">
    <source>
        <dbReference type="EMBL" id="AFL97175.1"/>
    </source>
</evidence>
<dbReference type="GeneID" id="71569267"/>
<keyword evidence="3" id="KW-1185">Reference proteome</keyword>
<evidence type="ECO:0000256" key="1">
    <source>
        <dbReference type="SAM" id="SignalP"/>
    </source>
</evidence>
<dbReference type="AlphaFoldDB" id="I3ZZP1"/>
<feature type="signal peptide" evidence="1">
    <location>
        <begin position="1"/>
        <end position="19"/>
    </location>
</feature>
<dbReference type="RefSeq" id="WP_014790776.1">
    <property type="nucleotide sequence ID" value="NC_018016.1"/>
</dbReference>
<organism evidence="2 3">
    <name type="scientific">Ornithobacterium rhinotracheale (strain ATCC 51463 / DSM 15997 / CCUG 23171 / CIP 104009 / LMG 9086)</name>
    <dbReference type="NCBI Taxonomy" id="867902"/>
    <lineage>
        <taxon>Bacteria</taxon>
        <taxon>Pseudomonadati</taxon>
        <taxon>Bacteroidota</taxon>
        <taxon>Flavobacteriia</taxon>
        <taxon>Flavobacteriales</taxon>
        <taxon>Weeksellaceae</taxon>
        <taxon>Ornithobacterium</taxon>
    </lineage>
</organism>
<dbReference type="GeneID" id="97257684"/>
<accession>I3ZZP1</accession>
<name>I3ZZP1_ORNRL</name>
<dbReference type="Proteomes" id="UP000006051">
    <property type="component" value="Chromosome"/>
</dbReference>
<dbReference type="KEGG" id="orh:Ornrh_0983"/>
<evidence type="ECO:0000313" key="3">
    <source>
        <dbReference type="Proteomes" id="UP000006051"/>
    </source>
</evidence>
<sequence>MKRTLIFALVIPFALSAQQQDYTGRVGINTTTPDASLEVSRHDGMLKKDETYAQGVSFPNFSTAQREKFQGVKVGTMIFNTTKQCLEMYYGLKAGNPNWDCLPKTNILATGGATQSQNVVIESAGFEGNYVAGVPVRPENKIKFKLVNNGALPISHVDFSNAVSISNPGGNIRMWGHGQNSDVSLNSGESKILYYNLTGSPAGGVLSAKFERLGLIATQQTNVVFGSATLQDVLLHYTGSLIHDQYPIQGRINNGDDKIIIKIPYTNGKGSYKEINIVKTTAEGEGGDRNDLSLSIPAGNFNDSGEIIATIEVKGDGEYKVKQLAPGQSYDIAVFNVDIDGNKFVVDLKGIGGILDKNFNVITNGRYEHRFVYLPLQGLDGKLWLNNNLGANYANVEDPSFNPTKQAKSLRDLDAYGSHFQWGRAADGHELTRYPNETTAERVHPDMPWYPDDKLLSYDNPCPSGFHVPTREEWVQYNNLLNQKTWSGWEQDVLKLTENGEMIASGVDHGPGKKYGYYYAWTTYNQRNAFYLGITPRGSDPDSWWGRGFGRGIRCRQD</sequence>
<evidence type="ECO:0008006" key="4">
    <source>
        <dbReference type="Google" id="ProtNLM"/>
    </source>
</evidence>
<feature type="chain" id="PRO_5003684633" description="Fibrobacter succinogenes major paralogous domain-containing protein" evidence="1">
    <location>
        <begin position="20"/>
        <end position="558"/>
    </location>
</feature>
<protein>
    <recommendedName>
        <fullName evidence="4">Fibrobacter succinogenes major paralogous domain-containing protein</fullName>
    </recommendedName>
</protein>
<dbReference type="HOGENOM" id="CLU_035224_0_0_10"/>